<evidence type="ECO:0000256" key="1">
    <source>
        <dbReference type="ARBA" id="ARBA00023125"/>
    </source>
</evidence>
<gene>
    <name evidence="3" type="ORF">DKZ23_03890</name>
</gene>
<keyword evidence="1" id="KW-0238">DNA-binding</keyword>
<dbReference type="PANTHER" id="PTHR46558">
    <property type="entry name" value="TRACRIPTIONAL REGULATORY PROTEIN-RELATED-RELATED"/>
    <property type="match status" value="1"/>
</dbReference>
<evidence type="ECO:0000259" key="2">
    <source>
        <dbReference type="PROSITE" id="PS50943"/>
    </source>
</evidence>
<dbReference type="PANTHER" id="PTHR46558:SF11">
    <property type="entry name" value="HTH-TYPE TRANSCRIPTIONAL REGULATOR XRE"/>
    <property type="match status" value="1"/>
</dbReference>
<dbReference type="GO" id="GO:0003677">
    <property type="term" value="F:DNA binding"/>
    <property type="evidence" value="ECO:0007669"/>
    <property type="project" value="UniProtKB-KW"/>
</dbReference>
<name>A0A317GJ68_LIMRT</name>
<dbReference type="InterPro" id="IPR001387">
    <property type="entry name" value="Cro/C1-type_HTH"/>
</dbReference>
<reference evidence="3 4" key="1">
    <citation type="journal article" date="2018" name="Front. Microbiol.">
        <title>Comparative Genomics of the Herbivore Gut Symbiont Lactobacillus reuteri Reveals Genetic Diversity and Lifestyle Adaptation.</title>
        <authorList>
            <person name="Zhao J."/>
        </authorList>
    </citation>
    <scope>NUCLEOTIDE SEQUENCE [LARGE SCALE GENOMIC DNA]</scope>
    <source>
        <strain evidence="3 4">LR12</strain>
    </source>
</reference>
<dbReference type="Proteomes" id="UP000245866">
    <property type="component" value="Unassembled WGS sequence"/>
</dbReference>
<comment type="caution">
    <text evidence="3">The sequence shown here is derived from an EMBL/GenBank/DDBJ whole genome shotgun (WGS) entry which is preliminary data.</text>
</comment>
<dbReference type="Gene3D" id="1.10.260.40">
    <property type="entry name" value="lambda repressor-like DNA-binding domains"/>
    <property type="match status" value="1"/>
</dbReference>
<dbReference type="InterPro" id="IPR010982">
    <property type="entry name" value="Lambda_DNA-bd_dom_sf"/>
</dbReference>
<feature type="domain" description="HTH cro/C1-type" evidence="2">
    <location>
        <begin position="5"/>
        <end position="59"/>
    </location>
</feature>
<dbReference type="RefSeq" id="WP_134907193.1">
    <property type="nucleotide sequence ID" value="NZ_JAJAOX010000246.1"/>
</dbReference>
<sequence length="73" mass="8149">MNTKLLSLRKGAGLTQSELAQKIGVTIQTISRWENGMSIPSPKRIKQMADLFNVDGSDIFLSSYTTKVDKYIN</sequence>
<dbReference type="SUPFAM" id="SSF47413">
    <property type="entry name" value="lambda repressor-like DNA-binding domains"/>
    <property type="match status" value="1"/>
</dbReference>
<dbReference type="Pfam" id="PF01381">
    <property type="entry name" value="HTH_3"/>
    <property type="match status" value="1"/>
</dbReference>
<dbReference type="PROSITE" id="PS50943">
    <property type="entry name" value="HTH_CROC1"/>
    <property type="match status" value="1"/>
</dbReference>
<evidence type="ECO:0000313" key="4">
    <source>
        <dbReference type="Proteomes" id="UP000245866"/>
    </source>
</evidence>
<dbReference type="SMART" id="SM00530">
    <property type="entry name" value="HTH_XRE"/>
    <property type="match status" value="1"/>
</dbReference>
<proteinExistence type="predicted"/>
<accession>A0A317GJ68</accession>
<dbReference type="EMBL" id="QGHS01000032">
    <property type="protein sequence ID" value="PWT47894.1"/>
    <property type="molecule type" value="Genomic_DNA"/>
</dbReference>
<dbReference type="CDD" id="cd00093">
    <property type="entry name" value="HTH_XRE"/>
    <property type="match status" value="1"/>
</dbReference>
<organism evidence="3 4">
    <name type="scientific">Limosilactobacillus reuteri</name>
    <name type="common">Lactobacillus reuteri</name>
    <dbReference type="NCBI Taxonomy" id="1598"/>
    <lineage>
        <taxon>Bacteria</taxon>
        <taxon>Bacillati</taxon>
        <taxon>Bacillota</taxon>
        <taxon>Bacilli</taxon>
        <taxon>Lactobacillales</taxon>
        <taxon>Lactobacillaceae</taxon>
        <taxon>Limosilactobacillus</taxon>
    </lineage>
</organism>
<evidence type="ECO:0000313" key="3">
    <source>
        <dbReference type="EMBL" id="PWT47894.1"/>
    </source>
</evidence>
<dbReference type="AlphaFoldDB" id="A0A317GJ68"/>
<protein>
    <submittedName>
        <fullName evidence="3">XRE family transcriptional regulator</fullName>
    </submittedName>
</protein>